<dbReference type="EMBL" id="BPLQ01010677">
    <property type="protein sequence ID" value="GIY52541.1"/>
    <property type="molecule type" value="Genomic_DNA"/>
</dbReference>
<gene>
    <name evidence="2" type="primary">Fastkd5</name>
    <name evidence="2" type="ORF">CDAR_267631</name>
</gene>
<dbReference type="InterPro" id="IPR013584">
    <property type="entry name" value="RAP"/>
</dbReference>
<dbReference type="AlphaFoldDB" id="A0AAV4U456"/>
<organism evidence="2 3">
    <name type="scientific">Caerostris darwini</name>
    <dbReference type="NCBI Taxonomy" id="1538125"/>
    <lineage>
        <taxon>Eukaryota</taxon>
        <taxon>Metazoa</taxon>
        <taxon>Ecdysozoa</taxon>
        <taxon>Arthropoda</taxon>
        <taxon>Chelicerata</taxon>
        <taxon>Arachnida</taxon>
        <taxon>Araneae</taxon>
        <taxon>Araneomorphae</taxon>
        <taxon>Entelegynae</taxon>
        <taxon>Araneoidea</taxon>
        <taxon>Araneidae</taxon>
        <taxon>Caerostris</taxon>
    </lineage>
</organism>
<sequence length="646" mass="75204">MPYYTFPLWCSRKFISYSSRSRLLVKNFNQCSVLSSICSFSYASIHTTFLLAKPFQQNENEYAHNVMSGINSYCNSIIKIPLTTTNGPLGLNSPNIPELLEFSKATQQAALYNLTLEHKQFTHIIKYLVKKLPVISDDQLIQIVHYLCLWKSSSKSTSPNYKLLWNALDYECVHRISNWDLNRKLLMADYWFYLRLSRISQFNRTLILDLIDNLSLLSDSQVIQLMFFINLQRNIPQNQMGNLEKKLKTIIQKVSIEEIGIICLGFFKTESKITDFNTICSIMDQFCKGLSKTNELTIVAILKFLKKSIHKERIDSYIPLLNKCVLHIQNWNNFTSIHLILLASECHIYYPLLLNAVTEKFAEKIESVRIKDFSKLLQCLSHFNHFPESKFHKLFSEEVFKKSREEEIQLYPDSLLTATLYYAYLGHYDYRLLKAILAPAFKSHCNRLKPNNKVTFAELDYCVDIECKDYLGPRLNKEELRVLENRRGNISKDFLKGKTMMARIMQEMYDVLAETLNGKENIFIHHILPHVYSPDIIVRLTPNPEPLSSLYSSFPPEWILTPPSNEVWACFVVIPATSLDHNTRRVVGISKMKIRQLEKIGYKVSVCPYYEFPRSHIVKMKYIKEKLDCLKNSCTSTTCGNKTFLQ</sequence>
<dbReference type="GO" id="GO:0016301">
    <property type="term" value="F:kinase activity"/>
    <property type="evidence" value="ECO:0007669"/>
    <property type="project" value="UniProtKB-KW"/>
</dbReference>
<evidence type="ECO:0000259" key="1">
    <source>
        <dbReference type="PROSITE" id="PS51286"/>
    </source>
</evidence>
<reference evidence="2 3" key="1">
    <citation type="submission" date="2021-06" db="EMBL/GenBank/DDBJ databases">
        <title>Caerostris darwini draft genome.</title>
        <authorList>
            <person name="Kono N."/>
            <person name="Arakawa K."/>
        </authorList>
    </citation>
    <scope>NUCLEOTIDE SEQUENCE [LARGE SCALE GENOMIC DNA]</scope>
</reference>
<keyword evidence="2" id="KW-0808">Transferase</keyword>
<dbReference type="InterPro" id="IPR013579">
    <property type="entry name" value="FAST_2"/>
</dbReference>
<dbReference type="Pfam" id="PF08368">
    <property type="entry name" value="FAST_2"/>
    <property type="match status" value="1"/>
</dbReference>
<dbReference type="PROSITE" id="PS51286">
    <property type="entry name" value="RAP"/>
    <property type="match status" value="1"/>
</dbReference>
<evidence type="ECO:0000313" key="3">
    <source>
        <dbReference type="Proteomes" id="UP001054837"/>
    </source>
</evidence>
<feature type="domain" description="RAP" evidence="1">
    <location>
        <begin position="569"/>
        <end position="625"/>
    </location>
</feature>
<accession>A0AAV4U456</accession>
<keyword evidence="3" id="KW-1185">Reference proteome</keyword>
<evidence type="ECO:0000313" key="2">
    <source>
        <dbReference type="EMBL" id="GIY52541.1"/>
    </source>
</evidence>
<proteinExistence type="predicted"/>
<protein>
    <submittedName>
        <fullName evidence="2">FAST kinase domain-containing protein 5, mitochondrial</fullName>
    </submittedName>
</protein>
<dbReference type="Proteomes" id="UP001054837">
    <property type="component" value="Unassembled WGS sequence"/>
</dbReference>
<name>A0AAV4U456_9ARAC</name>
<keyword evidence="2" id="KW-0418">Kinase</keyword>
<comment type="caution">
    <text evidence="2">The sequence shown here is derived from an EMBL/GenBank/DDBJ whole genome shotgun (WGS) entry which is preliminary data.</text>
</comment>
<dbReference type="SMART" id="SM00952">
    <property type="entry name" value="RAP"/>
    <property type="match status" value="1"/>
</dbReference>